<feature type="compositionally biased region" description="Acidic residues" evidence="1">
    <location>
        <begin position="215"/>
        <end position="226"/>
    </location>
</feature>
<dbReference type="Pfam" id="PF13843">
    <property type="entry name" value="DDE_Tnp_1_7"/>
    <property type="match status" value="1"/>
</dbReference>
<name>A0A672YRK9_9TELE</name>
<dbReference type="PANTHER" id="PTHR46599:SF6">
    <property type="entry name" value="DUAL SPECIFICITY PHOSPHATASE 26"/>
    <property type="match status" value="1"/>
</dbReference>
<feature type="compositionally biased region" description="Polar residues" evidence="1">
    <location>
        <begin position="229"/>
        <end position="252"/>
    </location>
</feature>
<sequence length="602" mass="67784">MSKKVEILRSLVEQRLTAAVEEIFGLVERTIVEYEDELCRTKEENQRQKQILDSVLNSQVLGDPPGVQYLPVFKEDIPSEQEEDWTSPSVDPDPEPPGIKEEQEEMGINATGQIIPLSDLVSTAASPGSHPSGLHSPQSQNTFMCLDEESPSGKRQRMNSETLQVEGVFAQDEEQEPLDIGEEFESDDEQQELDMDDEDAVEDEDLPVFESSFESSDEFSDTEEGETTVSEGWTSRSGDIQWAPTNVRTQPYTPAPSGMEPGPTRYATAMISSVVDSFNLYITDDILKLIVDHTNLQGKRSVRGWRNIDIIDLRAYIGLVLLGGVYQSHNEPTRSLWDDHTGRDIFRTTMGQKTFRLINTCLRFEDRQARSPHMRRDKLAALRDLWEMWNARLPVLYNPGQDVCVDEQLIPFQGRCFFRRFHPKNPAKNGLKVWVTCDVDTCYAWRMSVDTGQQAGARMDRNRGKRVVLDMTEGLSGVTVTCDSLVSSFALGEELLQRNVALLGNLRHNKPDLPPQLLRAQGRAAHSSVFAFTRTHTAVSYVPKRGKNILLISTKHREAAVSSREKRKPLIICDYSRCKGGVCNLDKVCGVTQTCIYVTSSD</sequence>
<accession>A0A672YRK9</accession>
<gene>
    <name evidence="3" type="primary">LOC115427881</name>
</gene>
<dbReference type="AlphaFoldDB" id="A0A672YRK9"/>
<keyword evidence="4" id="KW-1185">Reference proteome</keyword>
<proteinExistence type="predicted"/>
<evidence type="ECO:0000313" key="4">
    <source>
        <dbReference type="Proteomes" id="UP000472271"/>
    </source>
</evidence>
<dbReference type="Proteomes" id="UP000472271">
    <property type="component" value="Chromosome 11"/>
</dbReference>
<feature type="region of interest" description="Disordered" evidence="1">
    <location>
        <begin position="78"/>
        <end position="101"/>
    </location>
</feature>
<feature type="region of interest" description="Disordered" evidence="1">
    <location>
        <begin position="122"/>
        <end position="158"/>
    </location>
</feature>
<evidence type="ECO:0000259" key="2">
    <source>
        <dbReference type="Pfam" id="PF13843"/>
    </source>
</evidence>
<reference evidence="3" key="1">
    <citation type="submission" date="2019-06" db="EMBL/GenBank/DDBJ databases">
        <authorList>
            <consortium name="Wellcome Sanger Institute Data Sharing"/>
        </authorList>
    </citation>
    <scope>NUCLEOTIDE SEQUENCE [LARGE SCALE GENOMIC DNA]</scope>
</reference>
<reference evidence="3" key="3">
    <citation type="submission" date="2025-09" db="UniProtKB">
        <authorList>
            <consortium name="Ensembl"/>
        </authorList>
    </citation>
    <scope>IDENTIFICATION</scope>
</reference>
<dbReference type="InterPro" id="IPR029526">
    <property type="entry name" value="PGBD"/>
</dbReference>
<feature type="compositionally biased region" description="Low complexity" evidence="1">
    <location>
        <begin position="126"/>
        <end position="140"/>
    </location>
</feature>
<dbReference type="Ensembl" id="ENSSORT00005007418.1">
    <property type="protein sequence ID" value="ENSSORP00005007152.1"/>
    <property type="gene ID" value="ENSSORG00005004103.1"/>
</dbReference>
<dbReference type="PANTHER" id="PTHR46599">
    <property type="entry name" value="PIGGYBAC TRANSPOSABLE ELEMENT-DERIVED PROTEIN 4"/>
    <property type="match status" value="1"/>
</dbReference>
<dbReference type="InParanoid" id="A0A672YRK9"/>
<organism evidence="3 4">
    <name type="scientific">Sphaeramia orbicularis</name>
    <name type="common">orbiculate cardinalfish</name>
    <dbReference type="NCBI Taxonomy" id="375764"/>
    <lineage>
        <taxon>Eukaryota</taxon>
        <taxon>Metazoa</taxon>
        <taxon>Chordata</taxon>
        <taxon>Craniata</taxon>
        <taxon>Vertebrata</taxon>
        <taxon>Euteleostomi</taxon>
        <taxon>Actinopterygii</taxon>
        <taxon>Neopterygii</taxon>
        <taxon>Teleostei</taxon>
        <taxon>Neoteleostei</taxon>
        <taxon>Acanthomorphata</taxon>
        <taxon>Gobiaria</taxon>
        <taxon>Kurtiformes</taxon>
        <taxon>Apogonoidei</taxon>
        <taxon>Apogonidae</taxon>
        <taxon>Apogoninae</taxon>
        <taxon>Sphaeramia</taxon>
    </lineage>
</organism>
<feature type="region of interest" description="Disordered" evidence="1">
    <location>
        <begin position="211"/>
        <end position="260"/>
    </location>
</feature>
<protein>
    <recommendedName>
        <fullName evidence="2">PiggyBac transposable element-derived protein domain-containing protein</fullName>
    </recommendedName>
</protein>
<reference evidence="3" key="2">
    <citation type="submission" date="2025-08" db="UniProtKB">
        <authorList>
            <consortium name="Ensembl"/>
        </authorList>
    </citation>
    <scope>IDENTIFICATION</scope>
</reference>
<evidence type="ECO:0000256" key="1">
    <source>
        <dbReference type="SAM" id="MobiDB-lite"/>
    </source>
</evidence>
<evidence type="ECO:0000313" key="3">
    <source>
        <dbReference type="Ensembl" id="ENSSORP00005007152.1"/>
    </source>
</evidence>
<feature type="domain" description="PiggyBac transposable element-derived protein" evidence="2">
    <location>
        <begin position="276"/>
        <end position="595"/>
    </location>
</feature>